<dbReference type="CDD" id="cd03424">
    <property type="entry name" value="NUDIX_ADPRase_Nudt5_UGPPase_Nudt14"/>
    <property type="match status" value="1"/>
</dbReference>
<organism evidence="3 4">
    <name type="scientific">Trematosphaeria pertusa</name>
    <dbReference type="NCBI Taxonomy" id="390896"/>
    <lineage>
        <taxon>Eukaryota</taxon>
        <taxon>Fungi</taxon>
        <taxon>Dikarya</taxon>
        <taxon>Ascomycota</taxon>
        <taxon>Pezizomycotina</taxon>
        <taxon>Dothideomycetes</taxon>
        <taxon>Pleosporomycetidae</taxon>
        <taxon>Pleosporales</taxon>
        <taxon>Massarineae</taxon>
        <taxon>Trematosphaeriaceae</taxon>
        <taxon>Trematosphaeria</taxon>
    </lineage>
</organism>
<name>A0A6A6ICV7_9PLEO</name>
<dbReference type="GO" id="GO:0080042">
    <property type="term" value="F:ADP-glucose pyrophosphohydrolase activity"/>
    <property type="evidence" value="ECO:0007669"/>
    <property type="project" value="TreeGrafter"/>
</dbReference>
<dbReference type="PANTHER" id="PTHR11839:SF18">
    <property type="entry name" value="NUDIX HYDROLASE DOMAIN-CONTAINING PROTEIN"/>
    <property type="match status" value="1"/>
</dbReference>
<dbReference type="GO" id="GO:0080041">
    <property type="term" value="F:ADP-ribose pyrophosphohydrolase activity"/>
    <property type="evidence" value="ECO:0007669"/>
    <property type="project" value="TreeGrafter"/>
</dbReference>
<accession>A0A6A6ICV7</accession>
<dbReference type="Gene3D" id="3.90.79.10">
    <property type="entry name" value="Nucleoside Triphosphate Pyrophosphohydrolase"/>
    <property type="match status" value="1"/>
</dbReference>
<reference evidence="3" key="1">
    <citation type="journal article" date="2020" name="Stud. Mycol.">
        <title>101 Dothideomycetes genomes: a test case for predicting lifestyles and emergence of pathogens.</title>
        <authorList>
            <person name="Haridas S."/>
            <person name="Albert R."/>
            <person name="Binder M."/>
            <person name="Bloem J."/>
            <person name="Labutti K."/>
            <person name="Salamov A."/>
            <person name="Andreopoulos B."/>
            <person name="Baker S."/>
            <person name="Barry K."/>
            <person name="Bills G."/>
            <person name="Bluhm B."/>
            <person name="Cannon C."/>
            <person name="Castanera R."/>
            <person name="Culley D."/>
            <person name="Daum C."/>
            <person name="Ezra D."/>
            <person name="Gonzalez J."/>
            <person name="Henrissat B."/>
            <person name="Kuo A."/>
            <person name="Liang C."/>
            <person name="Lipzen A."/>
            <person name="Lutzoni F."/>
            <person name="Magnuson J."/>
            <person name="Mondo S."/>
            <person name="Nolan M."/>
            <person name="Ohm R."/>
            <person name="Pangilinan J."/>
            <person name="Park H.-J."/>
            <person name="Ramirez L."/>
            <person name="Alfaro M."/>
            <person name="Sun H."/>
            <person name="Tritt A."/>
            <person name="Yoshinaga Y."/>
            <person name="Zwiers L.-H."/>
            <person name="Turgeon B."/>
            <person name="Goodwin S."/>
            <person name="Spatafora J."/>
            <person name="Crous P."/>
            <person name="Grigoriev I."/>
        </authorList>
    </citation>
    <scope>NUCLEOTIDE SEQUENCE</scope>
    <source>
        <strain evidence="3">CBS 122368</strain>
    </source>
</reference>
<comment type="cofactor">
    <cofactor evidence="1">
        <name>Mg(2+)</name>
        <dbReference type="ChEBI" id="CHEBI:18420"/>
    </cofactor>
</comment>
<dbReference type="InterPro" id="IPR015797">
    <property type="entry name" value="NUDIX_hydrolase-like_dom_sf"/>
</dbReference>
<dbReference type="GeneID" id="54588946"/>
<dbReference type="AlphaFoldDB" id="A0A6A6ICV7"/>
<dbReference type="GO" id="GO:0019693">
    <property type="term" value="P:ribose phosphate metabolic process"/>
    <property type="evidence" value="ECO:0007669"/>
    <property type="project" value="TreeGrafter"/>
</dbReference>
<dbReference type="Proteomes" id="UP000800094">
    <property type="component" value="Unassembled WGS sequence"/>
</dbReference>
<proteinExistence type="predicted"/>
<dbReference type="RefSeq" id="XP_033683260.1">
    <property type="nucleotide sequence ID" value="XM_033835616.1"/>
</dbReference>
<evidence type="ECO:0000256" key="2">
    <source>
        <dbReference type="ARBA" id="ARBA00022801"/>
    </source>
</evidence>
<gene>
    <name evidence="3" type="ORF">BU26DRAFT_605755</name>
</gene>
<sequence length="335" mass="37272">MSTTTETRKQFILSGCRGRQLAPPCKVLLPWNLDSQDLVSFPAFNEWLSKLLDNLKLQEDPAHTFHSNAYKLREIDVQAVDWFGKIDPKTGKSGKLGFIKMQVKVESGPNEGETDEMELRKPRQSLPGAVFLRGGSVGMLIILQPNDVPKDSEKDKFALLTIQPRIAAASLAFAEIPAGMLEGHSFTGTAAKEIKEETTLVVKPDDLFALSENVVTQSTITPWKRNTSPQHSHARENLHNAMYPSMGACDEFLPLYLCQKRVPRGKLQALQGRATGLRDEGEMITLKLVPLDELCVHGGRDGKALSAYAFYQYHRSKNPEALLDKVTEDGLEELK</sequence>
<protein>
    <submittedName>
        <fullName evidence="3">Uncharacterized protein</fullName>
    </submittedName>
</protein>
<keyword evidence="2" id="KW-0378">Hydrolase</keyword>
<evidence type="ECO:0000313" key="4">
    <source>
        <dbReference type="Proteomes" id="UP000800094"/>
    </source>
</evidence>
<dbReference type="PANTHER" id="PTHR11839">
    <property type="entry name" value="UDP/ADP-SUGAR PYROPHOSPHATASE"/>
    <property type="match status" value="1"/>
</dbReference>
<evidence type="ECO:0000256" key="1">
    <source>
        <dbReference type="ARBA" id="ARBA00001946"/>
    </source>
</evidence>
<dbReference type="OrthoDB" id="10249920at2759"/>
<dbReference type="SUPFAM" id="SSF55811">
    <property type="entry name" value="Nudix"/>
    <property type="match status" value="1"/>
</dbReference>
<dbReference type="GO" id="GO:0006753">
    <property type="term" value="P:nucleoside phosphate metabolic process"/>
    <property type="evidence" value="ECO:0007669"/>
    <property type="project" value="TreeGrafter"/>
</dbReference>
<keyword evidence="4" id="KW-1185">Reference proteome</keyword>
<evidence type="ECO:0000313" key="3">
    <source>
        <dbReference type="EMBL" id="KAF2248256.1"/>
    </source>
</evidence>
<dbReference type="EMBL" id="ML987196">
    <property type="protein sequence ID" value="KAF2248256.1"/>
    <property type="molecule type" value="Genomic_DNA"/>
</dbReference>